<evidence type="ECO:0000256" key="1">
    <source>
        <dbReference type="SAM" id="Phobius"/>
    </source>
</evidence>
<feature type="transmembrane region" description="Helical" evidence="1">
    <location>
        <begin position="248"/>
        <end position="264"/>
    </location>
</feature>
<feature type="transmembrane region" description="Helical" evidence="1">
    <location>
        <begin position="328"/>
        <end position="349"/>
    </location>
</feature>
<dbReference type="Proteomes" id="UP000658225">
    <property type="component" value="Unassembled WGS sequence"/>
</dbReference>
<dbReference type="AlphaFoldDB" id="A0A927ML80"/>
<keyword evidence="1" id="KW-1133">Transmembrane helix</keyword>
<keyword evidence="1" id="KW-0812">Transmembrane</keyword>
<evidence type="ECO:0000313" key="2">
    <source>
        <dbReference type="EMBL" id="MBE1556420.1"/>
    </source>
</evidence>
<feature type="transmembrane region" description="Helical" evidence="1">
    <location>
        <begin position="136"/>
        <end position="156"/>
    </location>
</feature>
<protein>
    <submittedName>
        <fullName evidence="2">Uncharacterized protein</fullName>
    </submittedName>
</protein>
<feature type="transmembrane region" description="Helical" evidence="1">
    <location>
        <begin position="48"/>
        <end position="67"/>
    </location>
</feature>
<keyword evidence="3" id="KW-1185">Reference proteome</keyword>
<evidence type="ECO:0000313" key="3">
    <source>
        <dbReference type="Proteomes" id="UP000658225"/>
    </source>
</evidence>
<accession>A0A927ML80</accession>
<keyword evidence="1" id="KW-0472">Membrane</keyword>
<feature type="transmembrane region" description="Helical" evidence="1">
    <location>
        <begin position="12"/>
        <end position="28"/>
    </location>
</feature>
<feature type="transmembrane region" description="Helical" evidence="1">
    <location>
        <begin position="79"/>
        <end position="99"/>
    </location>
</feature>
<gene>
    <name evidence="2" type="ORF">H4683_003545</name>
</gene>
<reference evidence="2" key="1">
    <citation type="submission" date="2020-10" db="EMBL/GenBank/DDBJ databases">
        <title>Genomic Encyclopedia of Type Strains, Phase IV (KMG-IV): sequencing the most valuable type-strain genomes for metagenomic binning, comparative biology and taxonomic classification.</title>
        <authorList>
            <person name="Goeker M."/>
        </authorList>
    </citation>
    <scope>NUCLEOTIDE SEQUENCE</scope>
    <source>
        <strain evidence="2">DSM 13886</strain>
    </source>
</reference>
<feature type="transmembrane region" description="Helical" evidence="1">
    <location>
        <begin position="202"/>
        <end position="218"/>
    </location>
</feature>
<dbReference type="EMBL" id="JADBEL010000026">
    <property type="protein sequence ID" value="MBE1556420.1"/>
    <property type="molecule type" value="Genomic_DNA"/>
</dbReference>
<organism evidence="2 3">
    <name type="scientific">Sporosarcina limicola</name>
    <dbReference type="NCBI Taxonomy" id="34101"/>
    <lineage>
        <taxon>Bacteria</taxon>
        <taxon>Bacillati</taxon>
        <taxon>Bacillota</taxon>
        <taxon>Bacilli</taxon>
        <taxon>Bacillales</taxon>
        <taxon>Caryophanaceae</taxon>
        <taxon>Sporosarcina</taxon>
    </lineage>
</organism>
<sequence>MNYIEKDKEKYWYTLFFLPLFFTPRGLYQSFVTADYLHLGDSGFVFPIYFFIGIFIFFLLLKSFILNGSLRIISSEIKFNLLILAMVGLFISSAGVIVHSDISVYIRYIQMLTGFVGLFISWYLFEYKRLNVEKFFGKLGILYFIIIILNYLYSFSQVGLASFGRGLQPSLGIIDIYQTHVYYPFIINTILFMSLPYIMKRYKYLFYIYIGVYLLYLLSWQVRGAILSFAVMIVIAIVFKFKLIQKIGITVFLFLFLIALVYYFDPELVLGRFSNIEGVKNFSGRTDIWLSVFTDFNTLKLIFGNLYFDQDGVTAHNQYIELLDMGGILLLLSLLAVLLNVFYLLLKTIKSKAIRNRNPNLLYYILILIVQWIIDFNVNVPMSNTNPSIFYWFYLNSVFVIYHLNKKGKPSLAMDKNDRGI</sequence>
<feature type="transmembrane region" description="Helical" evidence="1">
    <location>
        <begin position="224"/>
        <end position="241"/>
    </location>
</feature>
<feature type="transmembrane region" description="Helical" evidence="1">
    <location>
        <begin position="105"/>
        <end position="124"/>
    </location>
</feature>
<feature type="transmembrane region" description="Helical" evidence="1">
    <location>
        <begin position="361"/>
        <end position="382"/>
    </location>
</feature>
<dbReference type="RefSeq" id="WP_192600071.1">
    <property type="nucleotide sequence ID" value="NZ_JADBEL010000026.1"/>
</dbReference>
<name>A0A927ML80_9BACL</name>
<comment type="caution">
    <text evidence="2">The sequence shown here is derived from an EMBL/GenBank/DDBJ whole genome shotgun (WGS) entry which is preliminary data.</text>
</comment>
<feature type="transmembrane region" description="Helical" evidence="1">
    <location>
        <begin position="388"/>
        <end position="404"/>
    </location>
</feature>
<proteinExistence type="predicted"/>
<feature type="transmembrane region" description="Helical" evidence="1">
    <location>
        <begin position="176"/>
        <end position="195"/>
    </location>
</feature>